<keyword evidence="4" id="KW-0963">Cytoplasm</keyword>
<accession>A0A1G8GD68</accession>
<evidence type="ECO:0000313" key="15">
    <source>
        <dbReference type="EMBL" id="SDH92296.1"/>
    </source>
</evidence>
<dbReference type="PRINTS" id="PR00959">
    <property type="entry name" value="MEVGALKINASE"/>
</dbReference>
<keyword evidence="16" id="KW-1185">Reference proteome</keyword>
<evidence type="ECO:0000256" key="2">
    <source>
        <dbReference type="ARBA" id="ARBA00006495"/>
    </source>
</evidence>
<dbReference type="PROSITE" id="PS00627">
    <property type="entry name" value="GHMP_KINASES_ATP"/>
    <property type="match status" value="1"/>
</dbReference>
<feature type="domain" description="GHMP kinase C-terminal" evidence="14">
    <location>
        <begin position="225"/>
        <end position="305"/>
    </location>
</feature>
<keyword evidence="8 15" id="KW-0418">Kinase</keyword>
<dbReference type="Gene3D" id="3.30.70.890">
    <property type="entry name" value="GHMP kinase, C-terminal domain"/>
    <property type="match status" value="1"/>
</dbReference>
<keyword evidence="7" id="KW-0547">Nucleotide-binding</keyword>
<dbReference type="NCBIfam" id="TIGR00549">
    <property type="entry name" value="mevalon_kin"/>
    <property type="match status" value="1"/>
</dbReference>
<gene>
    <name evidence="15" type="ORF">SAMN04489720_2871</name>
</gene>
<name>A0A1G8GD68_9MICO</name>
<sequence length="316" mass="31376">MTNVSSGVRDTATATAHAKAILVGEHSVVHGAPAIATPLDALTITATASLARDGVTTLTTDDYTGALDDAPVGLAPTVAAVRLAMDHVHAAPLDVEVRNEVPLSAGLGSSAATAAAIVRAIARCADVDLDDATLQSLVHQAEQVAHGRPSGLDARTVVAAGPIWFQSGASRPLPVGAPVTIVVADSGSRGSTREMVAHVAELRRTDPAHLDAAIATLTQVVHDFAEGLATGDVAALGTAMSTAHVELRGLGVSTPHLDTLVEAAMAAGSAGAKLTGGGGGGCVLALAPTVHDAPAIAAAMRAAGARATWTATVETT</sequence>
<evidence type="ECO:0000256" key="12">
    <source>
        <dbReference type="ARBA" id="ARBA00029438"/>
    </source>
</evidence>
<dbReference type="InterPro" id="IPR036554">
    <property type="entry name" value="GHMP_kinase_C_sf"/>
</dbReference>
<evidence type="ECO:0000256" key="8">
    <source>
        <dbReference type="ARBA" id="ARBA00022777"/>
    </source>
</evidence>
<organism evidence="15 16">
    <name type="scientific">Agrococcus jejuensis</name>
    <dbReference type="NCBI Taxonomy" id="399736"/>
    <lineage>
        <taxon>Bacteria</taxon>
        <taxon>Bacillati</taxon>
        <taxon>Actinomycetota</taxon>
        <taxon>Actinomycetes</taxon>
        <taxon>Micrococcales</taxon>
        <taxon>Microbacteriaceae</taxon>
        <taxon>Agrococcus</taxon>
    </lineage>
</organism>
<dbReference type="InterPro" id="IPR013750">
    <property type="entry name" value="GHMP_kinase_C_dom"/>
</dbReference>
<dbReference type="GO" id="GO:0005829">
    <property type="term" value="C:cytosol"/>
    <property type="evidence" value="ECO:0007669"/>
    <property type="project" value="TreeGrafter"/>
</dbReference>
<dbReference type="GO" id="GO:0005524">
    <property type="term" value="F:ATP binding"/>
    <property type="evidence" value="ECO:0007669"/>
    <property type="project" value="UniProtKB-KW"/>
</dbReference>
<dbReference type="GO" id="GO:0004496">
    <property type="term" value="F:mevalonate kinase activity"/>
    <property type="evidence" value="ECO:0007669"/>
    <property type="project" value="UniProtKB-EC"/>
</dbReference>
<evidence type="ECO:0000256" key="7">
    <source>
        <dbReference type="ARBA" id="ARBA00022741"/>
    </source>
</evidence>
<evidence type="ECO:0000256" key="11">
    <source>
        <dbReference type="ARBA" id="ARBA00023098"/>
    </source>
</evidence>
<dbReference type="InterPro" id="IPR006205">
    <property type="entry name" value="Mev_gal_kin"/>
</dbReference>
<keyword evidence="9" id="KW-0067">ATP-binding</keyword>
<dbReference type="InterPro" id="IPR014721">
    <property type="entry name" value="Ribsml_uS5_D2-typ_fold_subgr"/>
</dbReference>
<evidence type="ECO:0000259" key="14">
    <source>
        <dbReference type="Pfam" id="PF08544"/>
    </source>
</evidence>
<dbReference type="UniPathway" id="UPA00057">
    <property type="reaction ID" value="UER00098"/>
</dbReference>
<keyword evidence="6" id="KW-0808">Transferase</keyword>
<comment type="similarity">
    <text evidence="2">Belongs to the GHMP kinase family. Mevalonate kinase subfamily.</text>
</comment>
<dbReference type="SUPFAM" id="SSF54211">
    <property type="entry name" value="Ribosomal protein S5 domain 2-like"/>
    <property type="match status" value="1"/>
</dbReference>
<evidence type="ECO:0000256" key="9">
    <source>
        <dbReference type="ARBA" id="ARBA00022840"/>
    </source>
</evidence>
<dbReference type="RefSeq" id="WP_157674858.1">
    <property type="nucleotide sequence ID" value="NZ_LT629695.1"/>
</dbReference>
<evidence type="ECO:0000256" key="6">
    <source>
        <dbReference type="ARBA" id="ARBA00022679"/>
    </source>
</evidence>
<dbReference type="InterPro" id="IPR006204">
    <property type="entry name" value="GHMP_kinase_N_dom"/>
</dbReference>
<evidence type="ECO:0000256" key="1">
    <source>
        <dbReference type="ARBA" id="ARBA00004496"/>
    </source>
</evidence>
<dbReference type="STRING" id="399736.SAMN04489720_2871"/>
<protein>
    <recommendedName>
        <fullName evidence="3">mevalonate kinase</fullName>
        <ecNumber evidence="3">2.7.1.36</ecNumber>
    </recommendedName>
</protein>
<dbReference type="Proteomes" id="UP000198822">
    <property type="component" value="Chromosome I"/>
</dbReference>
<dbReference type="Gene3D" id="3.30.230.10">
    <property type="match status" value="1"/>
</dbReference>
<dbReference type="Pfam" id="PF08544">
    <property type="entry name" value="GHMP_kinases_C"/>
    <property type="match status" value="1"/>
</dbReference>
<proteinExistence type="inferred from homology"/>
<dbReference type="EMBL" id="LT629695">
    <property type="protein sequence ID" value="SDH92296.1"/>
    <property type="molecule type" value="Genomic_DNA"/>
</dbReference>
<evidence type="ECO:0000313" key="16">
    <source>
        <dbReference type="Proteomes" id="UP000198822"/>
    </source>
</evidence>
<reference evidence="16" key="1">
    <citation type="submission" date="2016-10" db="EMBL/GenBank/DDBJ databases">
        <authorList>
            <person name="Varghese N."/>
            <person name="Submissions S."/>
        </authorList>
    </citation>
    <scope>NUCLEOTIDE SEQUENCE [LARGE SCALE GENOMIC DNA]</scope>
    <source>
        <strain evidence="16">DSM 22002</strain>
    </source>
</reference>
<evidence type="ECO:0000256" key="5">
    <source>
        <dbReference type="ARBA" id="ARBA00022516"/>
    </source>
</evidence>
<dbReference type="SUPFAM" id="SSF55060">
    <property type="entry name" value="GHMP Kinase, C-terminal domain"/>
    <property type="match status" value="1"/>
</dbReference>
<comment type="subcellular location">
    <subcellularLocation>
        <location evidence="1">Cytoplasm</location>
    </subcellularLocation>
</comment>
<dbReference type="GO" id="GO:0019287">
    <property type="term" value="P:isopentenyl diphosphate biosynthetic process, mevalonate pathway"/>
    <property type="evidence" value="ECO:0007669"/>
    <property type="project" value="UniProtKB-UniPathway"/>
</dbReference>
<evidence type="ECO:0000256" key="3">
    <source>
        <dbReference type="ARBA" id="ARBA00012103"/>
    </source>
</evidence>
<dbReference type="InterPro" id="IPR020568">
    <property type="entry name" value="Ribosomal_Su5_D2-typ_SF"/>
</dbReference>
<evidence type="ECO:0000259" key="13">
    <source>
        <dbReference type="Pfam" id="PF00288"/>
    </source>
</evidence>
<dbReference type="InterPro" id="IPR006203">
    <property type="entry name" value="GHMP_knse_ATP-bd_CS"/>
</dbReference>
<comment type="pathway">
    <text evidence="12">Isoprenoid biosynthesis; isopentenyl diphosphate biosynthesis via mevalonate pathway; isopentenyl diphosphate from (R)-mevalonate: step 1/3.</text>
</comment>
<dbReference type="Pfam" id="PF00288">
    <property type="entry name" value="GHMP_kinases_N"/>
    <property type="match status" value="1"/>
</dbReference>
<keyword evidence="10" id="KW-0460">Magnesium</keyword>
<dbReference type="AlphaFoldDB" id="A0A1G8GD68"/>
<keyword evidence="11" id="KW-0443">Lipid metabolism</keyword>
<dbReference type="PANTHER" id="PTHR43290">
    <property type="entry name" value="MEVALONATE KINASE"/>
    <property type="match status" value="1"/>
</dbReference>
<dbReference type="EC" id="2.7.1.36" evidence="3"/>
<evidence type="ECO:0000256" key="4">
    <source>
        <dbReference type="ARBA" id="ARBA00022490"/>
    </source>
</evidence>
<dbReference type="OrthoDB" id="9764892at2"/>
<evidence type="ECO:0000256" key="10">
    <source>
        <dbReference type="ARBA" id="ARBA00022842"/>
    </source>
</evidence>
<keyword evidence="5" id="KW-0444">Lipid biosynthesis</keyword>
<feature type="domain" description="GHMP kinase N-terminal" evidence="13">
    <location>
        <begin position="80"/>
        <end position="154"/>
    </location>
</feature>
<dbReference type="PANTHER" id="PTHR43290:SF2">
    <property type="entry name" value="MEVALONATE KINASE"/>
    <property type="match status" value="1"/>
</dbReference>